<proteinExistence type="predicted"/>
<accession>R2Y3H4</accession>
<dbReference type="Proteomes" id="UP000013750">
    <property type="component" value="Unassembled WGS sequence"/>
</dbReference>
<name>R2Y3H4_9ENTE</name>
<evidence type="ECO:0000313" key="3">
    <source>
        <dbReference type="Proteomes" id="UP000013750"/>
    </source>
</evidence>
<sequence length="64" mass="7145">MGIEKIKVGKIDNYFENPRHDVATTEQDTLKKLFDAAGHQNMVNLAQDIYNNGLVNASLITVVK</sequence>
<evidence type="ECO:0000313" key="2">
    <source>
        <dbReference type="EMBL" id="EOW83564.1"/>
    </source>
</evidence>
<evidence type="ECO:0000313" key="4">
    <source>
        <dbReference type="Proteomes" id="UP000014160"/>
    </source>
</evidence>
<dbReference type="EMBL" id="ASWH01000001">
    <property type="protein sequence ID" value="EOW83564.1"/>
    <property type="molecule type" value="Genomic_DNA"/>
</dbReference>
<reference evidence="1 3" key="1">
    <citation type="submission" date="2013-02" db="EMBL/GenBank/DDBJ databases">
        <title>The Genome Sequence of Enterococcus gilvus ATCC BAA-350.</title>
        <authorList>
            <consortium name="The Broad Institute Genome Sequencing Platform"/>
            <consortium name="The Broad Institute Genome Sequencing Center for Infectious Disease"/>
            <person name="Earl A.M."/>
            <person name="Gilmore M.S."/>
            <person name="Lebreton F."/>
            <person name="Walker B."/>
            <person name="Young S.K."/>
            <person name="Zeng Q."/>
            <person name="Gargeya S."/>
            <person name="Fitzgerald M."/>
            <person name="Haas B."/>
            <person name="Abouelleil A."/>
            <person name="Alvarado L."/>
            <person name="Arachchi H.M."/>
            <person name="Berlin A.M."/>
            <person name="Chapman S.B."/>
            <person name="Dewar J."/>
            <person name="Goldberg J."/>
            <person name="Griggs A."/>
            <person name="Gujja S."/>
            <person name="Hansen M."/>
            <person name="Howarth C."/>
            <person name="Imamovic A."/>
            <person name="Larimer J."/>
            <person name="McCowan C."/>
            <person name="Murphy C."/>
            <person name="Neiman D."/>
            <person name="Pearson M."/>
            <person name="Priest M."/>
            <person name="Roberts A."/>
            <person name="Saif S."/>
            <person name="Shea T."/>
            <person name="Sisk P."/>
            <person name="Sykes S."/>
            <person name="Wortman J."/>
            <person name="Nusbaum C."/>
            <person name="Birren B."/>
        </authorList>
    </citation>
    <scope>NUCLEOTIDE SEQUENCE [LARGE SCALE GENOMIC DNA]</scope>
    <source>
        <strain evidence="1 3">ATCC BAA-350</strain>
    </source>
</reference>
<gene>
    <name evidence="2" type="ORF">I592_02923</name>
    <name evidence="1" type="ORF">UKC_01047</name>
</gene>
<dbReference type="RefSeq" id="WP_010779495.1">
    <property type="nucleotide sequence ID" value="NZ_ASWH01000001.1"/>
</dbReference>
<dbReference type="Proteomes" id="UP000014160">
    <property type="component" value="Unassembled WGS sequence"/>
</dbReference>
<reference evidence="2 4" key="2">
    <citation type="submission" date="2013-03" db="EMBL/GenBank/DDBJ databases">
        <title>The Genome Sequence of Enterococcus gilvus ATCC BAA-350 (PacBio/Illumina hybrid assembly).</title>
        <authorList>
            <consortium name="The Broad Institute Genomics Platform"/>
            <consortium name="The Broad Institute Genome Sequencing Center for Infectious Disease"/>
            <person name="Earl A."/>
            <person name="Russ C."/>
            <person name="Gilmore M."/>
            <person name="Surin D."/>
            <person name="Walker B."/>
            <person name="Young S."/>
            <person name="Zeng Q."/>
            <person name="Gargeya S."/>
            <person name="Fitzgerald M."/>
            <person name="Haas B."/>
            <person name="Abouelleil A."/>
            <person name="Allen A.W."/>
            <person name="Alvarado L."/>
            <person name="Arachchi H.M."/>
            <person name="Berlin A.M."/>
            <person name="Chapman S.B."/>
            <person name="Gainer-Dewar J."/>
            <person name="Goldberg J."/>
            <person name="Griggs A."/>
            <person name="Gujja S."/>
            <person name="Hansen M."/>
            <person name="Howarth C."/>
            <person name="Imamovic A."/>
            <person name="Ireland A."/>
            <person name="Larimer J."/>
            <person name="McCowan C."/>
            <person name="Murphy C."/>
            <person name="Pearson M."/>
            <person name="Poon T.W."/>
            <person name="Priest M."/>
            <person name="Roberts A."/>
            <person name="Saif S."/>
            <person name="Shea T."/>
            <person name="Sisk P."/>
            <person name="Sykes S."/>
            <person name="Wortman J."/>
            <person name="Nusbaum C."/>
            <person name="Birren B."/>
        </authorList>
    </citation>
    <scope>NUCLEOTIDE SEQUENCE [LARGE SCALE GENOMIC DNA]</scope>
    <source>
        <strain evidence="2 4">ATCC BAA-350</strain>
    </source>
</reference>
<protein>
    <submittedName>
        <fullName evidence="1">Uncharacterized protein</fullName>
    </submittedName>
</protein>
<organism evidence="1 3">
    <name type="scientific">Enterococcus gilvus ATCC BAA-350</name>
    <dbReference type="NCBI Taxonomy" id="1158614"/>
    <lineage>
        <taxon>Bacteria</taxon>
        <taxon>Bacillati</taxon>
        <taxon>Bacillota</taxon>
        <taxon>Bacilli</taxon>
        <taxon>Lactobacillales</taxon>
        <taxon>Enterococcaceae</taxon>
        <taxon>Enterococcus</taxon>
    </lineage>
</organism>
<keyword evidence="4" id="KW-1185">Reference proteome</keyword>
<dbReference type="EMBL" id="AJDQ01000006">
    <property type="protein sequence ID" value="EOI56862.1"/>
    <property type="molecule type" value="Genomic_DNA"/>
</dbReference>
<dbReference type="HOGENOM" id="CLU_194120_0_0_9"/>
<dbReference type="PATRIC" id="fig|1158614.3.peg.1079"/>
<evidence type="ECO:0000313" key="1">
    <source>
        <dbReference type="EMBL" id="EOI56862.1"/>
    </source>
</evidence>
<dbReference type="AlphaFoldDB" id="R2Y3H4"/>
<comment type="caution">
    <text evidence="1">The sequence shown here is derived from an EMBL/GenBank/DDBJ whole genome shotgun (WGS) entry which is preliminary data.</text>
</comment>